<organism evidence="3 4">
    <name type="scientific">Acacia crassicarpa</name>
    <name type="common">northern wattle</name>
    <dbReference type="NCBI Taxonomy" id="499986"/>
    <lineage>
        <taxon>Eukaryota</taxon>
        <taxon>Viridiplantae</taxon>
        <taxon>Streptophyta</taxon>
        <taxon>Embryophyta</taxon>
        <taxon>Tracheophyta</taxon>
        <taxon>Spermatophyta</taxon>
        <taxon>Magnoliopsida</taxon>
        <taxon>eudicotyledons</taxon>
        <taxon>Gunneridae</taxon>
        <taxon>Pentapetalae</taxon>
        <taxon>rosids</taxon>
        <taxon>fabids</taxon>
        <taxon>Fabales</taxon>
        <taxon>Fabaceae</taxon>
        <taxon>Caesalpinioideae</taxon>
        <taxon>mimosoid clade</taxon>
        <taxon>Acacieae</taxon>
        <taxon>Acacia</taxon>
    </lineage>
</organism>
<evidence type="ECO:0000259" key="2">
    <source>
        <dbReference type="SMART" id="SM00597"/>
    </source>
</evidence>
<keyword evidence="1" id="KW-1133">Transmembrane helix</keyword>
<keyword evidence="1" id="KW-0472">Membrane</keyword>
<dbReference type="Pfam" id="PF14291">
    <property type="entry name" value="DUF4371"/>
    <property type="match status" value="1"/>
</dbReference>
<dbReference type="Pfam" id="PF05699">
    <property type="entry name" value="Dimer_Tnp_hAT"/>
    <property type="match status" value="1"/>
</dbReference>
<evidence type="ECO:0000313" key="3">
    <source>
        <dbReference type="EMBL" id="KAK4286432.1"/>
    </source>
</evidence>
<dbReference type="InterPro" id="IPR055298">
    <property type="entry name" value="AtLOH3-like"/>
</dbReference>
<dbReference type="InterPro" id="IPR006580">
    <property type="entry name" value="Znf_TTF"/>
</dbReference>
<dbReference type="GO" id="GO:0046983">
    <property type="term" value="F:protein dimerization activity"/>
    <property type="evidence" value="ECO:0007669"/>
    <property type="project" value="InterPro"/>
</dbReference>
<name>A0AAE1NC71_9FABA</name>
<feature type="transmembrane region" description="Helical" evidence="1">
    <location>
        <begin position="624"/>
        <end position="646"/>
    </location>
</feature>
<dbReference type="InterPro" id="IPR012337">
    <property type="entry name" value="RNaseH-like_sf"/>
</dbReference>
<accession>A0AAE1NC71</accession>
<dbReference type="SUPFAM" id="SSF53098">
    <property type="entry name" value="Ribonuclease H-like"/>
    <property type="match status" value="1"/>
</dbReference>
<evidence type="ECO:0000313" key="4">
    <source>
        <dbReference type="Proteomes" id="UP001293593"/>
    </source>
</evidence>
<keyword evidence="4" id="KW-1185">Reference proteome</keyword>
<gene>
    <name evidence="3" type="ORF">QN277_002989</name>
</gene>
<feature type="domain" description="TTF-type" evidence="2">
    <location>
        <begin position="2"/>
        <end position="91"/>
    </location>
</feature>
<dbReference type="EMBL" id="JAWXYG010000001">
    <property type="protein sequence ID" value="KAK4286432.1"/>
    <property type="molecule type" value="Genomic_DNA"/>
</dbReference>
<proteinExistence type="predicted"/>
<protein>
    <recommendedName>
        <fullName evidence="2">TTF-type domain-containing protein</fullName>
    </recommendedName>
</protein>
<evidence type="ECO:0000256" key="1">
    <source>
        <dbReference type="SAM" id="Phobius"/>
    </source>
</evidence>
<dbReference type="AlphaFoldDB" id="A0AAE1NC71"/>
<dbReference type="InterPro" id="IPR025398">
    <property type="entry name" value="DUF4371"/>
</dbReference>
<sequence>MRRFNPLWYNEFGTWLEYSESKDAIFCLHCYLFSCEHGDGRGGHDAFVAEGFSNWKDKQRLYKHIGKVGSTYKLCFSAAKDLMNRNQHIDIVMSDISDKAKHDYRIRLNGSIQCIQYLIRQGLAFRGHDETDASMNQGNFVELVKFLCESNEEVNNVSLNNAPENLKMIAPSIQKDITHVAASLVTRAIISDIGDNFFSILVDEARDISTKEQMAIVLRYVNDNGEIIERFLGLVHVSDTTASLLKESIELIFAKNGLSLTKIHGQGYDGASNMSGQFSGLKSLILAENNSAYYVHCFAHQLQLALVACAKKVYALTDFFNFIPLVCNVVGASCKRADILRQKQLEELVKNIASDDVQSRRGLNQEMSLLRPGDTRWSSHYRSLVSLCTLFDPVLDVLEIVKDDTTLVHAKRSEASALIMRMETFEFVLLLHLMIKVLAITNELSQALQRKDQDIVNAMSLVKVSKVLLLKMRDNGWDNLFQMTSEFCIKHDIDIPDIESALALQGRTKRRGTVTHLHHFKVDIFYAVIDTQLQELNDRFSEVSSNLLECMSCLNPYNSFLAFDKNKLCEFASYYPSDFDLNDFVMLEYQLETYIVDVQSDHDFLNLKGIADLAKRMVEKKKHIVYHLIYLLVKLALTLPVATVSVERAFSAMKYIKTTLHNRMGDEWLNDCLVSYIEKDVFDSIDNESIMIEFQKLRPRRMIL</sequence>
<dbReference type="PANTHER" id="PTHR11697">
    <property type="entry name" value="GENERAL TRANSCRIPTION FACTOR 2-RELATED ZINC FINGER PROTEIN"/>
    <property type="match status" value="1"/>
</dbReference>
<dbReference type="PANTHER" id="PTHR11697:SF230">
    <property type="entry name" value="ZINC FINGER, MYM DOMAIN CONTAINING 1"/>
    <property type="match status" value="1"/>
</dbReference>
<dbReference type="Proteomes" id="UP001293593">
    <property type="component" value="Unassembled WGS sequence"/>
</dbReference>
<reference evidence="3" key="1">
    <citation type="submission" date="2023-10" db="EMBL/GenBank/DDBJ databases">
        <title>Chromosome-level genome of the transformable northern wattle, Acacia crassicarpa.</title>
        <authorList>
            <person name="Massaro I."/>
            <person name="Sinha N.R."/>
            <person name="Poethig S."/>
            <person name="Leichty A.R."/>
        </authorList>
    </citation>
    <scope>NUCLEOTIDE SEQUENCE</scope>
    <source>
        <strain evidence="3">Acra3RX</strain>
        <tissue evidence="3">Leaf</tissue>
    </source>
</reference>
<keyword evidence="1" id="KW-0812">Transmembrane</keyword>
<comment type="caution">
    <text evidence="3">The sequence shown here is derived from an EMBL/GenBank/DDBJ whole genome shotgun (WGS) entry which is preliminary data.</text>
</comment>
<dbReference type="InterPro" id="IPR008906">
    <property type="entry name" value="HATC_C_dom"/>
</dbReference>
<dbReference type="SMART" id="SM00597">
    <property type="entry name" value="ZnF_TTF"/>
    <property type="match status" value="1"/>
</dbReference>